<dbReference type="Pfam" id="PF02018">
    <property type="entry name" value="CBM_4_9"/>
    <property type="match status" value="2"/>
</dbReference>
<dbReference type="CDD" id="cd04084">
    <property type="entry name" value="CBM6_xylanase-like"/>
    <property type="match status" value="1"/>
</dbReference>
<evidence type="ECO:0000256" key="6">
    <source>
        <dbReference type="PIRSR" id="PIRSR606710-2"/>
    </source>
</evidence>
<dbReference type="Pfam" id="PF17851">
    <property type="entry name" value="GH43_C2"/>
    <property type="match status" value="1"/>
</dbReference>
<comment type="similarity">
    <text evidence="1">Belongs to the glycosyl hydrolase 43 family.</text>
</comment>
<feature type="compositionally biased region" description="Polar residues" evidence="7">
    <location>
        <begin position="351"/>
        <end position="373"/>
    </location>
</feature>
<keyword evidence="4" id="KW-0326">Glycosidase</keyword>
<evidence type="ECO:0000256" key="5">
    <source>
        <dbReference type="PIRSR" id="PIRSR606710-1"/>
    </source>
</evidence>
<dbReference type="Proteomes" id="UP000198855">
    <property type="component" value="Unassembled WGS sequence"/>
</dbReference>
<dbReference type="InterPro" id="IPR006584">
    <property type="entry name" value="Cellulose-bd_IV"/>
</dbReference>
<dbReference type="CDD" id="cd09001">
    <property type="entry name" value="GH43_FsAxh1-like"/>
    <property type="match status" value="1"/>
</dbReference>
<feature type="domain" description="SLH" evidence="9">
    <location>
        <begin position="1653"/>
        <end position="1716"/>
    </location>
</feature>
<evidence type="ECO:0000313" key="11">
    <source>
        <dbReference type="Proteomes" id="UP000198855"/>
    </source>
</evidence>
<dbReference type="Gene3D" id="2.115.10.20">
    <property type="entry name" value="Glycosyl hydrolase domain, family 43"/>
    <property type="match status" value="2"/>
</dbReference>
<evidence type="ECO:0000256" key="4">
    <source>
        <dbReference type="ARBA" id="ARBA00023295"/>
    </source>
</evidence>
<dbReference type="Gene3D" id="2.60.120.260">
    <property type="entry name" value="Galactose-binding domain-like"/>
    <property type="match status" value="3"/>
</dbReference>
<dbReference type="Gene3D" id="2.60.120.200">
    <property type="match status" value="1"/>
</dbReference>
<proteinExistence type="inferred from homology"/>
<dbReference type="InterPro" id="IPR006710">
    <property type="entry name" value="Glyco_hydro_43"/>
</dbReference>
<dbReference type="Pfam" id="PF04616">
    <property type="entry name" value="Glyco_hydro_43"/>
    <property type="match status" value="2"/>
</dbReference>
<reference evidence="11" key="1">
    <citation type="submission" date="2016-10" db="EMBL/GenBank/DDBJ databases">
        <authorList>
            <person name="Varghese N."/>
            <person name="Submissions S."/>
        </authorList>
    </citation>
    <scope>NUCLEOTIDE SEQUENCE [LARGE SCALE GENOMIC DNA]</scope>
    <source>
        <strain evidence="11">CGMCC 1.10784</strain>
    </source>
</reference>
<dbReference type="InterPro" id="IPR003305">
    <property type="entry name" value="CenC_carb-bd"/>
</dbReference>
<dbReference type="PROSITE" id="PS51272">
    <property type="entry name" value="SLH"/>
    <property type="match status" value="3"/>
</dbReference>
<evidence type="ECO:0000313" key="10">
    <source>
        <dbReference type="EMBL" id="SFD50648.1"/>
    </source>
</evidence>
<evidence type="ECO:0000256" key="2">
    <source>
        <dbReference type="ARBA" id="ARBA00022729"/>
    </source>
</evidence>
<keyword evidence="11" id="KW-1185">Reference proteome</keyword>
<organism evidence="10 11">
    <name type="scientific">Paenibacillus catalpae</name>
    <dbReference type="NCBI Taxonomy" id="1045775"/>
    <lineage>
        <taxon>Bacteria</taxon>
        <taxon>Bacillati</taxon>
        <taxon>Bacillota</taxon>
        <taxon>Bacilli</taxon>
        <taxon>Bacillales</taxon>
        <taxon>Paenibacillaceae</taxon>
        <taxon>Paenibacillus</taxon>
    </lineage>
</organism>
<feature type="domain" description="CBM6" evidence="8">
    <location>
        <begin position="1401"/>
        <end position="1532"/>
    </location>
</feature>
<sequence>MVRKSFVIMLAFTILLYLVPRPHVFAAQQEDTTFVNPLIWADVPDPDVIRVGDAYYMTSTTMHMNPGVPIMKSYDLVHWEIVNYVYDILADEDEQTFRNGKNDYSKGSWASSLRYHEGKYYIAFASYSTGKTYIYQTSDIEHGPWTHAELDGVYHDMSLLFDDDGRVYMVYGGGDIRIIELNSDATAVKPGGLNKVLIPNASLVASTAENVGLAAEGTHIQKINGYYYVFNITWPKNAPRTEIVHRSTTIDGTYEGRVALQTGVAQGGIVDTADGKWYGMLFQDHGSVGRVPFLVPVTWENNWPVFGVDGAIPENIKIPVSGVHSKSLFVSSDEFYPRAEKSGASHHRPTDSSLSTASTVQNSTLAAAQETSELTVEDGRELLVNGDFEAGQAPWSAHDDAIVTVTGDVYNSGSQSLLISNRQATGAGVQQMLTGKLKAGGTYKFSAKVRYDGDETLPAAKRFNYDIQDGDWQTIKILGSAMITKGEWGTIEGTYTIPVDTTFHEPRIFLETVWTPEQDPIQDRMDFHVDDISFVDVTPDSNLLKNGGFESGLAPWTNHDNAAVAVTTDEASSGTSSLFVSGRTATGAGVQQDITGKVKPGGVYKFSAKVKYNGDETLPAVKPFNFDFQDGDWRTIKVLGSATIEKGKWGTIEGSFTVPEDAALNAPLIFIETVWTAEQDPVKDLMDFYIDDVSLEDVTPAGGLDKAANGENDYTGDNLSLVWQWNHNPDNNFWSLSKRPGYLRLTTGHKSTSMLDARNTLTQRTFGPESSGSIAIDVGQMKNGDYAGLGALQKDYGFVGVKMNGNTKSIVMVNGSSGTSEEIASVPLNQNRVYLKAEFDYKNNTDKAYFYYSLNGNEWHAIGNTLQMSYKLDHFMGYRFALFHYATKLTGGYVDFDYFRIDDKLTGENGSVSTLNASLEDVSNVIGVQNMELEVPVHLEALPKGPYSSIAASFNIPEHLSVTDVVFNTDNIIGTPAFTYSGKQLQLSVSGNNVNFTNESSDLFATIKLKVEGFVPSDLTEQIHTDYIKVEGGNIAYNVHEAVSNIGLKLFDTKALAKIPGYSNPLMSHKLGADPFAMVYDGRVYIYMSSDDFEYDSSGNVKNNSFSNLNRVFVISSADMVNWTDHGAIPVAGPNGIANWATFSWAPAAAHKKINGVDKFFLYFANGAGGIGVLTADSPIGPWTDPLGKPLVSGNTPGVPGVVWLFDPAVLVDDDGAGYLYFGGGIPGDPNPSAEQISHPKTARVIKLGDDMISTVGSAETIDAPYMFEDSGIHKFNGKYYYTYCSNFAGTHPEGTPPAGEIAYMVSDNPMGPFTYVGPILKNPGVFFGVGGNNHHAIFEFNDEWYITYHAQTVSKAMIGDGKGYRSTHINKVDFYENGHIKDIGADMKGVSQLANLNPYLRTEAETIAWNAGIATEKSEAPGSPVESVNLDVTSVNQGDWLAVANADFGMDGAAAFEANVASATGGKIEIRVDSPIGDVIGTLDVQPTGGAQQWKIMKTDVANVKGVHPIFFIFSGEGDSNLFNIDYWKFTSKNPTSPVIPLQSVSLTGVPASIKVDGQVTLNATLAPANATSPVYQWEASGEISIVGAGNQAAVTIKGITAGSGTLKLTVTAGGAQKNAEASITVTKDSGGGNTGTPGTTTPPADPVEPPAVPAFSDLLGYSWAEEAIHALARQGIIKGTSSTTFEPSRSVTRAEFITLLVRAMGLKAQVTDNFADVPANAYYYEALGIVKQLGIALGSGENKFHPNATISRQDMMVLAARVLEVTNDEPLEGNAADLSGFIDKDRIADYAAESLAALVKKGIVTGSGNGRINPQGTTTRAEAAVIIYRILNMDGQVQ</sequence>
<dbReference type="GO" id="GO:0004553">
    <property type="term" value="F:hydrolase activity, hydrolyzing O-glycosyl compounds"/>
    <property type="evidence" value="ECO:0007669"/>
    <property type="project" value="InterPro"/>
</dbReference>
<feature type="region of interest" description="Disordered" evidence="7">
    <location>
        <begin position="340"/>
        <end position="373"/>
    </location>
</feature>
<evidence type="ECO:0000259" key="9">
    <source>
        <dbReference type="PROSITE" id="PS51272"/>
    </source>
</evidence>
<evidence type="ECO:0000256" key="1">
    <source>
        <dbReference type="ARBA" id="ARBA00009865"/>
    </source>
</evidence>
<dbReference type="PANTHER" id="PTHR42812:SF15">
    <property type="entry name" value="HYDROLASE, PUTATIVE (AFU_ORTHOLOGUE AFUA_2G00930)-RELATED"/>
    <property type="match status" value="1"/>
</dbReference>
<dbReference type="SMART" id="SM00606">
    <property type="entry name" value="CBD_IV"/>
    <property type="match status" value="1"/>
</dbReference>
<dbReference type="EMBL" id="FOMT01000001">
    <property type="protein sequence ID" value="SFD50648.1"/>
    <property type="molecule type" value="Genomic_DNA"/>
</dbReference>
<evidence type="ECO:0000256" key="3">
    <source>
        <dbReference type="ARBA" id="ARBA00022801"/>
    </source>
</evidence>
<dbReference type="OrthoDB" id="9801455at2"/>
<dbReference type="Pfam" id="PF03422">
    <property type="entry name" value="CBM_6"/>
    <property type="match status" value="1"/>
</dbReference>
<dbReference type="InterPro" id="IPR013320">
    <property type="entry name" value="ConA-like_dom_sf"/>
</dbReference>
<feature type="active site" description="Proton acceptor" evidence="5">
    <location>
        <position position="45"/>
    </location>
</feature>
<dbReference type="Gene3D" id="2.60.40.1080">
    <property type="match status" value="1"/>
</dbReference>
<keyword evidence="2" id="KW-0732">Signal</keyword>
<feature type="site" description="Important for catalytic activity, responsible for pKa modulation of the active site Glu and correct orientation of both the proton donor and substrate" evidence="6">
    <location>
        <position position="156"/>
    </location>
</feature>
<keyword evidence="3" id="KW-0378">Hydrolase</keyword>
<dbReference type="SUPFAM" id="SSF49899">
    <property type="entry name" value="Concanavalin A-like lectins/glucanases"/>
    <property type="match status" value="1"/>
</dbReference>
<evidence type="ECO:0000256" key="7">
    <source>
        <dbReference type="SAM" id="MobiDB-lite"/>
    </source>
</evidence>
<dbReference type="InterPro" id="IPR001119">
    <property type="entry name" value="SLH_dom"/>
</dbReference>
<accession>A0A1I1T0R0</accession>
<dbReference type="InterPro" id="IPR008979">
    <property type="entry name" value="Galactose-bd-like_sf"/>
</dbReference>
<evidence type="ECO:0000259" key="8">
    <source>
        <dbReference type="PROSITE" id="PS51175"/>
    </source>
</evidence>
<dbReference type="Pfam" id="PF00395">
    <property type="entry name" value="SLH"/>
    <property type="match status" value="3"/>
</dbReference>
<dbReference type="GO" id="GO:0030246">
    <property type="term" value="F:carbohydrate binding"/>
    <property type="evidence" value="ECO:0007669"/>
    <property type="project" value="InterPro"/>
</dbReference>
<dbReference type="PANTHER" id="PTHR42812">
    <property type="entry name" value="BETA-XYLOSIDASE"/>
    <property type="match status" value="1"/>
</dbReference>
<dbReference type="InterPro" id="IPR051795">
    <property type="entry name" value="Glycosyl_Hydrlase_43"/>
</dbReference>
<dbReference type="SUPFAM" id="SSF75005">
    <property type="entry name" value="Arabinanase/levansucrase/invertase"/>
    <property type="match status" value="2"/>
</dbReference>
<dbReference type="RefSeq" id="WP_091180069.1">
    <property type="nucleotide sequence ID" value="NZ_FOMT01000001.1"/>
</dbReference>
<gene>
    <name evidence="10" type="ORF">SAMN05216378_0241</name>
</gene>
<feature type="active site" description="Proton donor" evidence="5">
    <location>
        <position position="216"/>
    </location>
</feature>
<feature type="domain" description="SLH" evidence="9">
    <location>
        <begin position="1717"/>
        <end position="1775"/>
    </location>
</feature>
<dbReference type="GO" id="GO:0005975">
    <property type="term" value="P:carbohydrate metabolic process"/>
    <property type="evidence" value="ECO:0007669"/>
    <property type="project" value="InterPro"/>
</dbReference>
<protein>
    <submittedName>
        <fullName evidence="10">S-layer homology domain-containing protein</fullName>
    </submittedName>
</protein>
<dbReference type="STRING" id="1045775.SAMN05216378_0241"/>
<dbReference type="CDD" id="cd09003">
    <property type="entry name" value="GH43_XynD-like"/>
    <property type="match status" value="1"/>
</dbReference>
<dbReference type="SUPFAM" id="SSF49785">
    <property type="entry name" value="Galactose-binding domain-like"/>
    <property type="match status" value="3"/>
</dbReference>
<dbReference type="InterPro" id="IPR005084">
    <property type="entry name" value="CBM6"/>
</dbReference>
<name>A0A1I1T0R0_9BACL</name>
<feature type="region of interest" description="Disordered" evidence="7">
    <location>
        <begin position="1623"/>
        <end position="1649"/>
    </location>
</feature>
<dbReference type="InterPro" id="IPR041542">
    <property type="entry name" value="GH43_C2"/>
</dbReference>
<dbReference type="PROSITE" id="PS51175">
    <property type="entry name" value="CBM6"/>
    <property type="match status" value="1"/>
</dbReference>
<feature type="domain" description="SLH" evidence="9">
    <location>
        <begin position="1780"/>
        <end position="1840"/>
    </location>
</feature>
<dbReference type="InterPro" id="IPR023296">
    <property type="entry name" value="Glyco_hydro_beta-prop_sf"/>
</dbReference>